<evidence type="ECO:0000256" key="1">
    <source>
        <dbReference type="ARBA" id="ARBA00022679"/>
    </source>
</evidence>
<evidence type="ECO:0000259" key="2">
    <source>
        <dbReference type="PROSITE" id="PS51096"/>
    </source>
</evidence>
<dbReference type="GO" id="GO:0016020">
    <property type="term" value="C:membrane"/>
    <property type="evidence" value="ECO:0007669"/>
    <property type="project" value="InterPro"/>
</dbReference>
<dbReference type="Pfam" id="PF03610">
    <property type="entry name" value="EIIA-man"/>
    <property type="match status" value="1"/>
</dbReference>
<dbReference type="Proteomes" id="UP000194885">
    <property type="component" value="Unassembled WGS sequence"/>
</dbReference>
<dbReference type="PROSITE" id="PS51096">
    <property type="entry name" value="PTS_EIIA_TYPE_4"/>
    <property type="match status" value="1"/>
</dbReference>
<dbReference type="InterPro" id="IPR004701">
    <property type="entry name" value="PTS_EIIA_man-typ"/>
</dbReference>
<proteinExistence type="predicted"/>
<dbReference type="GO" id="GO:0009401">
    <property type="term" value="P:phosphoenolpyruvate-dependent sugar phosphotransferase system"/>
    <property type="evidence" value="ECO:0007669"/>
    <property type="project" value="InterPro"/>
</dbReference>
<dbReference type="PANTHER" id="PTHR33799">
    <property type="entry name" value="PTS PERMEASE-RELATED-RELATED"/>
    <property type="match status" value="1"/>
</dbReference>
<protein>
    <recommendedName>
        <fullName evidence="2">PTS EIIA type-4 domain-containing protein</fullName>
    </recommendedName>
</protein>
<sequence>MNAVILLVSHGQLSIELKNAYQMIAGKAEHIFALPLTEEEIETFSKQFHSLVEEKIKNNYLFLFTDIKGGTPYNESYRLKLKYPENIEVISGVNLPMLLDIGTMLSFEKNVDKETFTLYARKAVETAQSSIERLLDSEVENNDLDDFF</sequence>
<dbReference type="GO" id="GO:0016740">
    <property type="term" value="F:transferase activity"/>
    <property type="evidence" value="ECO:0007669"/>
    <property type="project" value="UniProtKB-KW"/>
</dbReference>
<gene>
    <name evidence="3" type="ORF">A5810_002597</name>
</gene>
<comment type="caution">
    <text evidence="3">The sequence shown here is derived from an EMBL/GenBank/DDBJ whole genome shotgun (WGS) entry which is preliminary data.</text>
</comment>
<name>A0A242BCQ7_ENTFC</name>
<dbReference type="SUPFAM" id="SSF53062">
    <property type="entry name" value="PTS system fructose IIA component-like"/>
    <property type="match status" value="1"/>
</dbReference>
<dbReference type="PANTHER" id="PTHR33799:SF1">
    <property type="entry name" value="PTS SYSTEM MANNOSE-SPECIFIC EIIAB COMPONENT-RELATED"/>
    <property type="match status" value="1"/>
</dbReference>
<dbReference type="EMBL" id="NGKW01000005">
    <property type="protein sequence ID" value="OTN93138.1"/>
    <property type="molecule type" value="Genomic_DNA"/>
</dbReference>
<evidence type="ECO:0000313" key="4">
    <source>
        <dbReference type="Proteomes" id="UP000194885"/>
    </source>
</evidence>
<accession>A0A242BCQ7</accession>
<dbReference type="Gene3D" id="3.40.50.510">
    <property type="entry name" value="Phosphotransferase system, mannose-type IIA component"/>
    <property type="match status" value="1"/>
</dbReference>
<dbReference type="RefSeq" id="WP_086323733.1">
    <property type="nucleotide sequence ID" value="NZ_NGKW01000005.1"/>
</dbReference>
<evidence type="ECO:0000313" key="3">
    <source>
        <dbReference type="EMBL" id="OTN93138.1"/>
    </source>
</evidence>
<dbReference type="InterPro" id="IPR036662">
    <property type="entry name" value="PTS_EIIA_man-typ_sf"/>
</dbReference>
<organism evidence="3 4">
    <name type="scientific">Enterococcus faecium</name>
    <name type="common">Streptococcus faecium</name>
    <dbReference type="NCBI Taxonomy" id="1352"/>
    <lineage>
        <taxon>Bacteria</taxon>
        <taxon>Bacillati</taxon>
        <taxon>Bacillota</taxon>
        <taxon>Bacilli</taxon>
        <taxon>Lactobacillales</taxon>
        <taxon>Enterococcaceae</taxon>
        <taxon>Enterococcus</taxon>
    </lineage>
</organism>
<keyword evidence="1" id="KW-0808">Transferase</keyword>
<dbReference type="AlphaFoldDB" id="A0A242BCQ7"/>
<feature type="domain" description="PTS EIIA type-4" evidence="2">
    <location>
        <begin position="2"/>
        <end position="131"/>
    </location>
</feature>
<dbReference type="InterPro" id="IPR051471">
    <property type="entry name" value="Bacterial_PTS_sugar_comp"/>
</dbReference>
<reference evidence="3 4" key="1">
    <citation type="submission" date="2017-05" db="EMBL/GenBank/DDBJ databases">
        <title>The Genome Sequence of Enterococcus faecium 7H8_DIV0219.</title>
        <authorList>
            <consortium name="The Broad Institute Genomics Platform"/>
            <consortium name="The Broad Institute Genomic Center for Infectious Diseases"/>
            <person name="Earl A."/>
            <person name="Manson A."/>
            <person name="Schwartman J."/>
            <person name="Gilmore M."/>
            <person name="Abouelleil A."/>
            <person name="Cao P."/>
            <person name="Chapman S."/>
            <person name="Cusick C."/>
            <person name="Shea T."/>
            <person name="Young S."/>
            <person name="Neafsey D."/>
            <person name="Nusbaum C."/>
            <person name="Birren B."/>
        </authorList>
    </citation>
    <scope>NUCLEOTIDE SEQUENCE [LARGE SCALE GENOMIC DNA]</scope>
    <source>
        <strain evidence="3 4">7H8_DIV0219</strain>
    </source>
</reference>